<sequence>QALDWHIFMDAYELQEVTCNGATTVVQVSLCKPMQEHVTIKCINLEKFQTIMYEPLKQIHVMSQCSHPNVVTYYNSFVVKVEFGLVMKLPSGGSVLDIISTLSTEESTRKEWKRQ</sequence>
<keyword evidence="8" id="KW-1185">Reference proteome</keyword>
<dbReference type="AlphaFoldDB" id="A0AA41T583"/>
<dbReference type="GO" id="GO:0004674">
    <property type="term" value="F:protein serine/threonine kinase activity"/>
    <property type="evidence" value="ECO:0007669"/>
    <property type="project" value="UniProtKB-KW"/>
</dbReference>
<keyword evidence="4 7" id="KW-0418">Kinase</keyword>
<dbReference type="GO" id="GO:0010820">
    <property type="term" value="P:positive regulation of T cell chemotaxis"/>
    <property type="evidence" value="ECO:0007669"/>
    <property type="project" value="TreeGrafter"/>
</dbReference>
<keyword evidence="2" id="KW-0723">Serine/threonine-protein kinase</keyword>
<protein>
    <submittedName>
        <fullName evidence="7">STE20/SPS1-related proline-alanine-rich protein kinase</fullName>
    </submittedName>
</protein>
<gene>
    <name evidence="7" type="ORF">SUZIE_181885</name>
</gene>
<dbReference type="GO" id="GO:0005829">
    <property type="term" value="C:cytosol"/>
    <property type="evidence" value="ECO:0007669"/>
    <property type="project" value="TreeGrafter"/>
</dbReference>
<evidence type="ECO:0000259" key="6">
    <source>
        <dbReference type="PROSITE" id="PS50011"/>
    </source>
</evidence>
<evidence type="ECO:0000313" key="7">
    <source>
        <dbReference type="EMBL" id="MBZ3885226.1"/>
    </source>
</evidence>
<dbReference type="InterPro" id="IPR050629">
    <property type="entry name" value="STE20/SPS1-PAK"/>
</dbReference>
<evidence type="ECO:0000256" key="5">
    <source>
        <dbReference type="ARBA" id="ARBA00022840"/>
    </source>
</evidence>
<keyword evidence="5" id="KW-0067">ATP-binding</keyword>
<name>A0AA41T583_SCICA</name>
<dbReference type="GO" id="GO:0035556">
    <property type="term" value="P:intracellular signal transduction"/>
    <property type="evidence" value="ECO:0007669"/>
    <property type="project" value="TreeGrafter"/>
</dbReference>
<dbReference type="InterPro" id="IPR000719">
    <property type="entry name" value="Prot_kinase_dom"/>
</dbReference>
<organism evidence="7 8">
    <name type="scientific">Sciurus carolinensis</name>
    <name type="common">Eastern gray squirrel</name>
    <dbReference type="NCBI Taxonomy" id="30640"/>
    <lineage>
        <taxon>Eukaryota</taxon>
        <taxon>Metazoa</taxon>
        <taxon>Chordata</taxon>
        <taxon>Craniata</taxon>
        <taxon>Vertebrata</taxon>
        <taxon>Euteleostomi</taxon>
        <taxon>Mammalia</taxon>
        <taxon>Eutheria</taxon>
        <taxon>Euarchontoglires</taxon>
        <taxon>Glires</taxon>
        <taxon>Rodentia</taxon>
        <taxon>Sciuromorpha</taxon>
        <taxon>Sciuridae</taxon>
        <taxon>Sciurinae</taxon>
        <taxon>Sciurini</taxon>
        <taxon>Sciurus</taxon>
    </lineage>
</organism>
<dbReference type="InterPro" id="IPR011009">
    <property type="entry name" value="Kinase-like_dom_sf"/>
</dbReference>
<feature type="domain" description="Protein kinase" evidence="6">
    <location>
        <begin position="12"/>
        <end position="115"/>
    </location>
</feature>
<keyword evidence="4 7" id="KW-0808">Transferase</keyword>
<proteinExistence type="inferred from homology"/>
<keyword evidence="3" id="KW-0547">Nucleotide-binding</keyword>
<evidence type="ECO:0000256" key="3">
    <source>
        <dbReference type="ARBA" id="ARBA00022741"/>
    </source>
</evidence>
<feature type="non-terminal residue" evidence="7">
    <location>
        <position position="1"/>
    </location>
</feature>
<dbReference type="PANTHER" id="PTHR48012">
    <property type="entry name" value="STERILE20-LIKE KINASE, ISOFORM B-RELATED"/>
    <property type="match status" value="1"/>
</dbReference>
<comment type="caution">
    <text evidence="7">The sequence shown here is derived from an EMBL/GenBank/DDBJ whole genome shotgun (WGS) entry which is preliminary data.</text>
</comment>
<dbReference type="Proteomes" id="UP001166674">
    <property type="component" value="Unassembled WGS sequence"/>
</dbReference>
<dbReference type="Gene3D" id="3.30.200.20">
    <property type="entry name" value="Phosphorylase Kinase, domain 1"/>
    <property type="match status" value="1"/>
</dbReference>
<evidence type="ECO:0000256" key="1">
    <source>
        <dbReference type="ARBA" id="ARBA00008874"/>
    </source>
</evidence>
<dbReference type="Pfam" id="PF00069">
    <property type="entry name" value="Pkinase"/>
    <property type="match status" value="1"/>
</dbReference>
<dbReference type="EMBL" id="JAATJV010399123">
    <property type="protein sequence ID" value="MBZ3885226.1"/>
    <property type="molecule type" value="Genomic_DNA"/>
</dbReference>
<dbReference type="PROSITE" id="PS50011">
    <property type="entry name" value="PROTEIN_KINASE_DOM"/>
    <property type="match status" value="1"/>
</dbReference>
<dbReference type="PANTHER" id="PTHR48012:SF14">
    <property type="entry name" value="STE20_SPS1-RELATED PROLINE-ALANINE-RICH PROTEIN KINASE"/>
    <property type="match status" value="1"/>
</dbReference>
<accession>A0AA41T583</accession>
<evidence type="ECO:0000256" key="2">
    <source>
        <dbReference type="ARBA" id="ARBA00022527"/>
    </source>
</evidence>
<evidence type="ECO:0000313" key="8">
    <source>
        <dbReference type="Proteomes" id="UP001166674"/>
    </source>
</evidence>
<dbReference type="GO" id="GO:0005524">
    <property type="term" value="F:ATP binding"/>
    <property type="evidence" value="ECO:0007669"/>
    <property type="project" value="UniProtKB-KW"/>
</dbReference>
<dbReference type="SUPFAM" id="SSF56112">
    <property type="entry name" value="Protein kinase-like (PK-like)"/>
    <property type="match status" value="1"/>
</dbReference>
<reference evidence="7" key="1">
    <citation type="submission" date="2020-03" db="EMBL/GenBank/DDBJ databases">
        <title>Studies in the Genomics of Life Span.</title>
        <authorList>
            <person name="Glass D."/>
        </authorList>
    </citation>
    <scope>NUCLEOTIDE SEQUENCE</scope>
    <source>
        <strain evidence="7">SUZIE</strain>
        <tissue evidence="7">Muscle</tissue>
    </source>
</reference>
<comment type="similarity">
    <text evidence="1">Belongs to the protein kinase superfamily. STE Ser/Thr protein kinase family. STE20 subfamily.</text>
</comment>
<evidence type="ECO:0000256" key="4">
    <source>
        <dbReference type="ARBA" id="ARBA00022777"/>
    </source>
</evidence>